<dbReference type="AlphaFoldDB" id="A0A5N6YY68"/>
<name>A0A5N6YY68_9EURO</name>
<evidence type="ECO:0000256" key="1">
    <source>
        <dbReference type="SAM" id="MobiDB-lite"/>
    </source>
</evidence>
<dbReference type="InterPro" id="IPR036305">
    <property type="entry name" value="RGS_sf"/>
</dbReference>
<dbReference type="EMBL" id="ML739233">
    <property type="protein sequence ID" value="KAE8350322.1"/>
    <property type="molecule type" value="Genomic_DNA"/>
</dbReference>
<dbReference type="PROSITE" id="PS50132">
    <property type="entry name" value="RGS"/>
    <property type="match status" value="1"/>
</dbReference>
<protein>
    <submittedName>
        <fullName evidence="3">RGS domain-containing protein</fullName>
    </submittedName>
</protein>
<dbReference type="OrthoDB" id="10266999at2759"/>
<dbReference type="InterPro" id="IPR016137">
    <property type="entry name" value="RGS"/>
</dbReference>
<dbReference type="InterPro" id="IPR044926">
    <property type="entry name" value="RGS_subdomain_2"/>
</dbReference>
<dbReference type="PANTHER" id="PTHR10845:SF267">
    <property type="entry name" value="REGULATOR OF G PROTEIN SIGNALING DOMAIN PROTEIN (AFU_ORTHOLOGUE AFUA_6G06860)"/>
    <property type="match status" value="1"/>
</dbReference>
<reference evidence="4" key="1">
    <citation type="submission" date="2019-04" db="EMBL/GenBank/DDBJ databases">
        <title>Friends and foes A comparative genomics studyof 23 Aspergillus species from section Flavi.</title>
        <authorList>
            <consortium name="DOE Joint Genome Institute"/>
            <person name="Kjaerbolling I."/>
            <person name="Vesth T."/>
            <person name="Frisvad J.C."/>
            <person name="Nybo J.L."/>
            <person name="Theobald S."/>
            <person name="Kildgaard S."/>
            <person name="Isbrandt T."/>
            <person name="Kuo A."/>
            <person name="Sato A."/>
            <person name="Lyhne E.K."/>
            <person name="Kogle M.E."/>
            <person name="Wiebenga A."/>
            <person name="Kun R.S."/>
            <person name="Lubbers R.J."/>
            <person name="Makela M.R."/>
            <person name="Barry K."/>
            <person name="Chovatia M."/>
            <person name="Clum A."/>
            <person name="Daum C."/>
            <person name="Haridas S."/>
            <person name="He G."/>
            <person name="LaButti K."/>
            <person name="Lipzen A."/>
            <person name="Mondo S."/>
            <person name="Riley R."/>
            <person name="Salamov A."/>
            <person name="Simmons B.A."/>
            <person name="Magnuson J.K."/>
            <person name="Henrissat B."/>
            <person name="Mortensen U.H."/>
            <person name="Larsen T.O."/>
            <person name="Devries R.P."/>
            <person name="Grigoriev I.V."/>
            <person name="Machida M."/>
            <person name="Baker S.E."/>
            <person name="Andersen M.R."/>
        </authorList>
    </citation>
    <scope>NUCLEOTIDE SEQUENCE [LARGE SCALE GENOMIC DNA]</scope>
    <source>
        <strain evidence="4">CBS 553.77</strain>
    </source>
</reference>
<proteinExistence type="predicted"/>
<evidence type="ECO:0000259" key="2">
    <source>
        <dbReference type="PROSITE" id="PS50132"/>
    </source>
</evidence>
<accession>A0A5N6YY68</accession>
<evidence type="ECO:0000313" key="4">
    <source>
        <dbReference type="Proteomes" id="UP000327118"/>
    </source>
</evidence>
<sequence length="290" mass="33329">MRKRTRRISSDAMKPQSKTLYHLRPKLDEILNDTAPIPYTLGTFIAFLAQNHCLEVLEFILEAKRYRKTYEWLEDPNKICSEEQAQQERRVWDRIIHTYIRSGASREINVPTETREELLGYTETHDSIPPPSLLDDAVHQMHELLRESILIPFLRCCSGTSHVQPLSVPCLSGTERVTPSLRASDDSTRQRIRLHGLIPSLPADMDSSEGSEPPTRYTSRDPISPAISGSFSSDREVTGGHDWDILPDGVEPKLWHGKTTLDKKAQLLELPKRKWRRLQGFAKYFRRSSD</sequence>
<dbReference type="Pfam" id="PF00615">
    <property type="entry name" value="RGS"/>
    <property type="match status" value="1"/>
</dbReference>
<dbReference type="Gene3D" id="1.10.167.10">
    <property type="entry name" value="Regulator of G-protein Signalling 4, domain 2"/>
    <property type="match status" value="1"/>
</dbReference>
<organism evidence="3 4">
    <name type="scientific">Aspergillus coremiiformis</name>
    <dbReference type="NCBI Taxonomy" id="138285"/>
    <lineage>
        <taxon>Eukaryota</taxon>
        <taxon>Fungi</taxon>
        <taxon>Dikarya</taxon>
        <taxon>Ascomycota</taxon>
        <taxon>Pezizomycotina</taxon>
        <taxon>Eurotiomycetes</taxon>
        <taxon>Eurotiomycetidae</taxon>
        <taxon>Eurotiales</taxon>
        <taxon>Aspergillaceae</taxon>
        <taxon>Aspergillus</taxon>
        <taxon>Aspergillus subgen. Circumdati</taxon>
    </lineage>
</organism>
<gene>
    <name evidence="3" type="ORF">BDV28DRAFT_43373</name>
</gene>
<dbReference type="PANTHER" id="PTHR10845">
    <property type="entry name" value="REGULATOR OF G PROTEIN SIGNALING"/>
    <property type="match status" value="1"/>
</dbReference>
<evidence type="ECO:0000313" key="3">
    <source>
        <dbReference type="EMBL" id="KAE8350322.1"/>
    </source>
</evidence>
<dbReference type="CDD" id="cd07440">
    <property type="entry name" value="RGS"/>
    <property type="match status" value="1"/>
</dbReference>
<dbReference type="SUPFAM" id="SSF48097">
    <property type="entry name" value="Regulator of G-protein signaling, RGS"/>
    <property type="match status" value="1"/>
</dbReference>
<keyword evidence="4" id="KW-1185">Reference proteome</keyword>
<dbReference type="Proteomes" id="UP000327118">
    <property type="component" value="Unassembled WGS sequence"/>
</dbReference>
<feature type="region of interest" description="Disordered" evidence="1">
    <location>
        <begin position="200"/>
        <end position="235"/>
    </location>
</feature>
<dbReference type="SMART" id="SM00315">
    <property type="entry name" value="RGS"/>
    <property type="match status" value="1"/>
</dbReference>
<feature type="domain" description="RGS" evidence="2">
    <location>
        <begin position="44"/>
        <end position="155"/>
    </location>
</feature>